<evidence type="ECO:0000313" key="2">
    <source>
        <dbReference type="EMBL" id="OMJ14761.1"/>
    </source>
</evidence>
<sequence length="108" mass="11983">HNFFMADLTDELIADSSNESDPVILELGKDIFEISENSEITSEQSTLEDSASEPEISYSGFSIGENNADFQFTEPDWDIESNIDTESLFGTNLNHNGIIVISSDEENI</sequence>
<gene>
    <name evidence="2" type="ORF">AYI69_g8457</name>
</gene>
<comment type="caution">
    <text evidence="2">The sequence shown here is derived from an EMBL/GenBank/DDBJ whole genome shotgun (WGS) entry which is preliminary data.</text>
</comment>
<evidence type="ECO:0000256" key="1">
    <source>
        <dbReference type="SAM" id="MobiDB-lite"/>
    </source>
</evidence>
<feature type="region of interest" description="Disordered" evidence="1">
    <location>
        <begin position="36"/>
        <end position="63"/>
    </location>
</feature>
<accession>A0A1R1XJE1</accession>
<evidence type="ECO:0000313" key="3">
    <source>
        <dbReference type="Proteomes" id="UP000187429"/>
    </source>
</evidence>
<dbReference type="EMBL" id="LSSM01004501">
    <property type="protein sequence ID" value="OMJ14761.1"/>
    <property type="molecule type" value="Genomic_DNA"/>
</dbReference>
<dbReference type="Proteomes" id="UP000187429">
    <property type="component" value="Unassembled WGS sequence"/>
</dbReference>
<feature type="non-terminal residue" evidence="2">
    <location>
        <position position="1"/>
    </location>
</feature>
<dbReference type="AlphaFoldDB" id="A0A1R1XJE1"/>
<reference evidence="3" key="1">
    <citation type="submission" date="2017-01" db="EMBL/GenBank/DDBJ databases">
        <authorList>
            <person name="Wang Y."/>
            <person name="White M."/>
            <person name="Kvist S."/>
            <person name="Moncalvo J.-M."/>
        </authorList>
    </citation>
    <scope>NUCLEOTIDE SEQUENCE [LARGE SCALE GENOMIC DNA]</scope>
    <source>
        <strain evidence="3">ID-206-W2</strain>
    </source>
</reference>
<protein>
    <submittedName>
        <fullName evidence="2">Uncharacterized protein</fullName>
    </submittedName>
</protein>
<feature type="compositionally biased region" description="Polar residues" evidence="1">
    <location>
        <begin position="36"/>
        <end position="49"/>
    </location>
</feature>
<organism evidence="2 3">
    <name type="scientific">Smittium culicis</name>
    <dbReference type="NCBI Taxonomy" id="133412"/>
    <lineage>
        <taxon>Eukaryota</taxon>
        <taxon>Fungi</taxon>
        <taxon>Fungi incertae sedis</taxon>
        <taxon>Zoopagomycota</taxon>
        <taxon>Kickxellomycotina</taxon>
        <taxon>Harpellomycetes</taxon>
        <taxon>Harpellales</taxon>
        <taxon>Legeriomycetaceae</taxon>
        <taxon>Smittium</taxon>
    </lineage>
</organism>
<proteinExistence type="predicted"/>
<keyword evidence="3" id="KW-1185">Reference proteome</keyword>
<name>A0A1R1XJE1_9FUNG</name>